<evidence type="ECO:0000313" key="5">
    <source>
        <dbReference type="Proteomes" id="UP000663889"/>
    </source>
</evidence>
<dbReference type="EMBL" id="CAJOAX010001728">
    <property type="protein sequence ID" value="CAF3741066.1"/>
    <property type="molecule type" value="Genomic_DNA"/>
</dbReference>
<evidence type="ECO:0008006" key="6">
    <source>
        <dbReference type="Google" id="ProtNLM"/>
    </source>
</evidence>
<evidence type="ECO:0000313" key="4">
    <source>
        <dbReference type="EMBL" id="CAF3741066.1"/>
    </source>
</evidence>
<name>A0A814Z0G4_9BILA</name>
<dbReference type="AlphaFoldDB" id="A0A814Z0G4"/>
<keyword evidence="1" id="KW-0732">Signal</keyword>
<dbReference type="EMBL" id="CAJNOO010001786">
    <property type="protein sequence ID" value="CAF1198391.1"/>
    <property type="molecule type" value="Genomic_DNA"/>
</dbReference>
<dbReference type="Proteomes" id="UP000663823">
    <property type="component" value="Unassembled WGS sequence"/>
</dbReference>
<evidence type="ECO:0000313" key="3">
    <source>
        <dbReference type="EMBL" id="CAF1236491.1"/>
    </source>
</evidence>
<dbReference type="Proteomes" id="UP000663882">
    <property type="component" value="Unassembled WGS sequence"/>
</dbReference>
<proteinExistence type="predicted"/>
<sequence>MLLLSILLLAASIIGQKVENTSPATYTNYQETSTDNCTGSTSICTQELPFNVSNPPDVWLDASLTVPTIELHVDNIQARLNLDTRVASLINLTAGVSVGISTVQLKIRGVNAHVQLAVKLDKVVDIVNRTLESIDLNPLLARTITVNFKIIISISNLILISTSTSKCPNNNNSVCTTLPHNISNSPDIWLNVSDLSVDEISLAIENLKAHVNVSASVANLVSLNTEC</sequence>
<protein>
    <recommendedName>
        <fullName evidence="6">Lipid-binding serum glycoprotein N-terminal domain-containing protein</fullName>
    </recommendedName>
</protein>
<feature type="signal peptide" evidence="1">
    <location>
        <begin position="1"/>
        <end position="15"/>
    </location>
</feature>
<comment type="caution">
    <text evidence="3">The sequence shown here is derived from an EMBL/GenBank/DDBJ whole genome shotgun (WGS) entry which is preliminary data.</text>
</comment>
<dbReference type="OrthoDB" id="10013616at2759"/>
<evidence type="ECO:0000256" key="1">
    <source>
        <dbReference type="SAM" id="SignalP"/>
    </source>
</evidence>
<organism evidence="3 5">
    <name type="scientific">Rotaria sordida</name>
    <dbReference type="NCBI Taxonomy" id="392033"/>
    <lineage>
        <taxon>Eukaryota</taxon>
        <taxon>Metazoa</taxon>
        <taxon>Spiralia</taxon>
        <taxon>Gnathifera</taxon>
        <taxon>Rotifera</taxon>
        <taxon>Eurotatoria</taxon>
        <taxon>Bdelloidea</taxon>
        <taxon>Philodinida</taxon>
        <taxon>Philodinidae</taxon>
        <taxon>Rotaria</taxon>
    </lineage>
</organism>
<dbReference type="EMBL" id="CAJNOU010001665">
    <property type="protein sequence ID" value="CAF1236491.1"/>
    <property type="molecule type" value="Genomic_DNA"/>
</dbReference>
<feature type="chain" id="PRO_5036226648" description="Lipid-binding serum glycoprotein N-terminal domain-containing protein" evidence="1">
    <location>
        <begin position="16"/>
        <end position="227"/>
    </location>
</feature>
<reference evidence="3" key="1">
    <citation type="submission" date="2021-02" db="EMBL/GenBank/DDBJ databases">
        <authorList>
            <person name="Nowell W R."/>
        </authorList>
    </citation>
    <scope>NUCLEOTIDE SEQUENCE</scope>
</reference>
<evidence type="ECO:0000313" key="2">
    <source>
        <dbReference type="EMBL" id="CAF1198391.1"/>
    </source>
</evidence>
<gene>
    <name evidence="4" type="ORF">OTI717_LOCUS15020</name>
    <name evidence="2" type="ORF">RFH988_LOCUS24460</name>
    <name evidence="3" type="ORF">SEV965_LOCUS22983</name>
</gene>
<dbReference type="Proteomes" id="UP000663889">
    <property type="component" value="Unassembled WGS sequence"/>
</dbReference>
<accession>A0A814Z0G4</accession>